<dbReference type="EMBL" id="JASCXX010000004">
    <property type="protein sequence ID" value="MDI6448414.1"/>
    <property type="molecule type" value="Genomic_DNA"/>
</dbReference>
<keyword evidence="4" id="KW-1185">Reference proteome</keyword>
<gene>
    <name evidence="3" type="ORF">QJ522_05110</name>
</gene>
<proteinExistence type="predicted"/>
<sequence>MCNRFCRQESDRLRKRHGVILLITLVILVILSTLGYTLSAQVAARRHRDRFIIDYAQAQYACTSAMKYALASLVDLQPSVISRPNEPDFSDLFVMTEPQYQELLAQVAAEREADAPHPNGTQENRRPASTASVTIPGPYGPRWPLVTEPIEFEIGSAKVTVEIEDDNAKYPLGWALISDEKLKAEANTGFVTFCEWMGYLPDEIKGVRGDLAEVAKVRPFQVEFKALSVAAPAPASLRARVTRTPATGAKPAVQRTLRTTVTVTEQIDQQSAAFARLFHSSLIDTELFARPSVVSTTRDESAMKYLGLWGTRQVNINTAPRHILEAALAFGSIADAPKIADAIIQRRRTKPFSDIEEAKKDIFRYANAIEKCQPFITTTSTTFTVRVTATSGVARKVAMAGVNREGRRVKRIAVISD</sequence>
<dbReference type="Proteomes" id="UP001431776">
    <property type="component" value="Unassembled WGS sequence"/>
</dbReference>
<keyword evidence="2" id="KW-1133">Transmembrane helix</keyword>
<feature type="transmembrane region" description="Helical" evidence="2">
    <location>
        <begin position="20"/>
        <end position="38"/>
    </location>
</feature>
<name>A0AAW6TXI0_9BACT</name>
<dbReference type="AlphaFoldDB" id="A0AAW6TXI0"/>
<evidence type="ECO:0000256" key="2">
    <source>
        <dbReference type="SAM" id="Phobius"/>
    </source>
</evidence>
<evidence type="ECO:0000256" key="1">
    <source>
        <dbReference type="SAM" id="MobiDB-lite"/>
    </source>
</evidence>
<evidence type="ECO:0000313" key="3">
    <source>
        <dbReference type="EMBL" id="MDI6448414.1"/>
    </source>
</evidence>
<organism evidence="3 4">
    <name type="scientific">Anaerobaca lacustris</name>
    <dbReference type="NCBI Taxonomy" id="3044600"/>
    <lineage>
        <taxon>Bacteria</taxon>
        <taxon>Pseudomonadati</taxon>
        <taxon>Planctomycetota</taxon>
        <taxon>Phycisphaerae</taxon>
        <taxon>Sedimentisphaerales</taxon>
        <taxon>Anaerobacaceae</taxon>
        <taxon>Anaerobaca</taxon>
    </lineage>
</organism>
<evidence type="ECO:0000313" key="4">
    <source>
        <dbReference type="Proteomes" id="UP001431776"/>
    </source>
</evidence>
<feature type="compositionally biased region" description="Polar residues" evidence="1">
    <location>
        <begin position="119"/>
        <end position="133"/>
    </location>
</feature>
<reference evidence="3" key="1">
    <citation type="submission" date="2023-05" db="EMBL/GenBank/DDBJ databases">
        <title>Anaerotaeda fermentans gen. nov., sp. nov., a novel anaerobic planctomycete of the new family within the order Sedimentisphaerales isolated from Taman Peninsula, Russia.</title>
        <authorList>
            <person name="Khomyakova M.A."/>
            <person name="Merkel A.Y."/>
            <person name="Slobodkin A.I."/>
        </authorList>
    </citation>
    <scope>NUCLEOTIDE SEQUENCE</scope>
    <source>
        <strain evidence="3">M17dextr</strain>
    </source>
</reference>
<keyword evidence="2" id="KW-0812">Transmembrane</keyword>
<comment type="caution">
    <text evidence="3">The sequence shown here is derived from an EMBL/GenBank/DDBJ whole genome shotgun (WGS) entry which is preliminary data.</text>
</comment>
<accession>A0AAW6TXI0</accession>
<keyword evidence="2" id="KW-0472">Membrane</keyword>
<protein>
    <submittedName>
        <fullName evidence="3">Type II secretion system protein GspK</fullName>
    </submittedName>
</protein>
<feature type="region of interest" description="Disordered" evidence="1">
    <location>
        <begin position="112"/>
        <end position="133"/>
    </location>
</feature>
<dbReference type="RefSeq" id="WP_349243819.1">
    <property type="nucleotide sequence ID" value="NZ_JASCXX010000004.1"/>
</dbReference>